<dbReference type="InterPro" id="IPR006527">
    <property type="entry name" value="F-box-assoc_dom_typ1"/>
</dbReference>
<evidence type="ECO:0000313" key="4">
    <source>
        <dbReference type="Proteomes" id="UP000824120"/>
    </source>
</evidence>
<sequence>MPGEKVFPDPIQKRDRKCSGSCYYPENFPLQHTCRILYTMSDGIMKKLPQDVTSCIILRLAVKSLLRYKCISKTWCTLLESSYFINLHVKRPITTKDELILLKRSFEEGPNQYKNVLSFLSGCDDDHYPISPNIDVPYLSTTFGSVTQHIMGPYNGLIVLSDNEHVVLLNPSTRKYNLLQPSPFEICPPGFDRYICGLGFGIDLTMNDYKFVRINEISSDLYKDPCVRGNKVEVYELNIETWREEYYEEETLPSVYWSPCSELFYKGVCHWFASGDGEVILCFDMSTDTFRNFKMPHTCFFPNGMCYGLVILNDSLTLICYRDPTCDIDPLTDVIDIWTMKDYGVNDSWIMGYTIRPLPIESPLTIWNDLLLLQSKSGQLISYNFISDEVKEYNLHGYPGSLRVIVYEESLTSTLQENSKGTQAQGF</sequence>
<evidence type="ECO:0000259" key="1">
    <source>
        <dbReference type="Pfam" id="PF00646"/>
    </source>
</evidence>
<dbReference type="OrthoDB" id="1867629at2759"/>
<dbReference type="AlphaFoldDB" id="A0A9J5Z0X0"/>
<organism evidence="3 4">
    <name type="scientific">Solanum commersonii</name>
    <name type="common">Commerson's wild potato</name>
    <name type="synonym">Commerson's nightshade</name>
    <dbReference type="NCBI Taxonomy" id="4109"/>
    <lineage>
        <taxon>Eukaryota</taxon>
        <taxon>Viridiplantae</taxon>
        <taxon>Streptophyta</taxon>
        <taxon>Embryophyta</taxon>
        <taxon>Tracheophyta</taxon>
        <taxon>Spermatophyta</taxon>
        <taxon>Magnoliopsida</taxon>
        <taxon>eudicotyledons</taxon>
        <taxon>Gunneridae</taxon>
        <taxon>Pentapetalae</taxon>
        <taxon>asterids</taxon>
        <taxon>lamiids</taxon>
        <taxon>Solanales</taxon>
        <taxon>Solanaceae</taxon>
        <taxon>Solanoideae</taxon>
        <taxon>Solaneae</taxon>
        <taxon>Solanum</taxon>
    </lineage>
</organism>
<proteinExistence type="predicted"/>
<dbReference type="InterPro" id="IPR001810">
    <property type="entry name" value="F-box_dom"/>
</dbReference>
<name>A0A9J5Z0X0_SOLCO</name>
<dbReference type="EMBL" id="JACXVP010000005">
    <property type="protein sequence ID" value="KAG5605805.1"/>
    <property type="molecule type" value="Genomic_DNA"/>
</dbReference>
<dbReference type="SUPFAM" id="SSF81383">
    <property type="entry name" value="F-box domain"/>
    <property type="match status" value="1"/>
</dbReference>
<keyword evidence="4" id="KW-1185">Reference proteome</keyword>
<evidence type="ECO:0000313" key="3">
    <source>
        <dbReference type="EMBL" id="KAG5605805.1"/>
    </source>
</evidence>
<dbReference type="Pfam" id="PF07734">
    <property type="entry name" value="FBA_1"/>
    <property type="match status" value="1"/>
</dbReference>
<dbReference type="InterPro" id="IPR050796">
    <property type="entry name" value="SCF_F-box_component"/>
</dbReference>
<gene>
    <name evidence="3" type="ORF">H5410_027297</name>
</gene>
<dbReference type="NCBIfam" id="TIGR01640">
    <property type="entry name" value="F_box_assoc_1"/>
    <property type="match status" value="1"/>
</dbReference>
<dbReference type="PANTHER" id="PTHR31672">
    <property type="entry name" value="BNACNNG10540D PROTEIN"/>
    <property type="match status" value="1"/>
</dbReference>
<feature type="domain" description="F-box" evidence="1">
    <location>
        <begin position="47"/>
        <end position="84"/>
    </location>
</feature>
<dbReference type="PANTHER" id="PTHR31672:SF13">
    <property type="entry name" value="F-BOX PROTEIN CPR30-LIKE"/>
    <property type="match status" value="1"/>
</dbReference>
<dbReference type="Proteomes" id="UP000824120">
    <property type="component" value="Chromosome 5"/>
</dbReference>
<dbReference type="InterPro" id="IPR017451">
    <property type="entry name" value="F-box-assoc_interact_dom"/>
</dbReference>
<protein>
    <submittedName>
        <fullName evidence="3">Uncharacterized protein</fullName>
    </submittedName>
</protein>
<dbReference type="InterPro" id="IPR036047">
    <property type="entry name" value="F-box-like_dom_sf"/>
</dbReference>
<reference evidence="3 4" key="1">
    <citation type="submission" date="2020-09" db="EMBL/GenBank/DDBJ databases">
        <title>De no assembly of potato wild relative species, Solanum commersonii.</title>
        <authorList>
            <person name="Cho K."/>
        </authorList>
    </citation>
    <scope>NUCLEOTIDE SEQUENCE [LARGE SCALE GENOMIC DNA]</scope>
    <source>
        <strain evidence="3">LZ3.2</strain>
        <tissue evidence="3">Leaf</tissue>
    </source>
</reference>
<feature type="domain" description="F-box associated beta-propeller type 1" evidence="2">
    <location>
        <begin position="150"/>
        <end position="357"/>
    </location>
</feature>
<dbReference type="Pfam" id="PF00646">
    <property type="entry name" value="F-box"/>
    <property type="match status" value="1"/>
</dbReference>
<accession>A0A9J5Z0X0</accession>
<evidence type="ECO:0000259" key="2">
    <source>
        <dbReference type="Pfam" id="PF07734"/>
    </source>
</evidence>
<comment type="caution">
    <text evidence="3">The sequence shown here is derived from an EMBL/GenBank/DDBJ whole genome shotgun (WGS) entry which is preliminary data.</text>
</comment>